<accession>A0ABN7Y5N5</accession>
<keyword evidence="8" id="KW-0282">Flagellum</keyword>
<gene>
    <name evidence="8" type="primary">fliD</name>
    <name evidence="8" type="ORF">LMG21510_01153</name>
</gene>
<dbReference type="PANTHER" id="PTHR30288:SF0">
    <property type="entry name" value="FLAGELLAR HOOK-ASSOCIATED PROTEIN 2"/>
    <property type="match status" value="1"/>
</dbReference>
<keyword evidence="3" id="KW-0175">Coiled coil</keyword>
<dbReference type="InterPro" id="IPR003481">
    <property type="entry name" value="FliD_N"/>
</dbReference>
<evidence type="ECO:0000256" key="1">
    <source>
        <dbReference type="ARBA" id="ARBA00009764"/>
    </source>
</evidence>
<evidence type="ECO:0000256" key="4">
    <source>
        <dbReference type="ARBA" id="ARBA00023143"/>
    </source>
</evidence>
<protein>
    <recommendedName>
        <fullName evidence="5">Flagellar hook-associated protein 2</fullName>
        <shortName evidence="5">HAP2</shortName>
    </recommendedName>
    <alternativeName>
        <fullName evidence="5">Flagellar cap protein</fullName>
    </alternativeName>
</protein>
<evidence type="ECO:0000256" key="2">
    <source>
        <dbReference type="ARBA" id="ARBA00011255"/>
    </source>
</evidence>
<sequence length="477" mass="50106">MAVSSIGIGSGLPLSDLLDDLEAAENSKLKVIESRQAYTEAKISGYGSFKSALEAYQKAAKAMMSNDTWSAAKTSLGTSGIIGVSATAKAVNGDYTVTVNRLAQAQSLASKGFAKTDTAVGTGTLTFEFGTTTGYDETSGTYIDPEFTPVASKTKSITIDSTNNTLQGMRDAINKADMGVTASIVNDGSGTPYRLVLTSKETGEASTMRITGTGTVANAIGYDPEAATQPSGTTETLRGTNAKATINGMVVTSTSNTFKEAIQGVTLTTVSLGTSTLKVTRDTAAMKNAADEFVSAYNKLQSTIADLTAFDVDEETNAALTGDGTLRNIQVQLRTIMNTPQGGTSPYKMLGDVGIEFQLDGTMKVDEEKFTAAVENNLAGMQQLFAGDGTTGGVGRALSDKITSYTRTGGSLTVATEGAKTQLDDLDDLYETTEERIEATIARYRAQFAALDTLVSQMNNTSNYLTQQFNAMNGNNK</sequence>
<evidence type="ECO:0000313" key="9">
    <source>
        <dbReference type="Proteomes" id="UP000721236"/>
    </source>
</evidence>
<keyword evidence="4 5" id="KW-0975">Bacterial flagellum</keyword>
<organism evidence="8 9">
    <name type="scientific">Cupriavidus respiraculi</name>
    <dbReference type="NCBI Taxonomy" id="195930"/>
    <lineage>
        <taxon>Bacteria</taxon>
        <taxon>Pseudomonadati</taxon>
        <taxon>Pseudomonadota</taxon>
        <taxon>Betaproteobacteria</taxon>
        <taxon>Burkholderiales</taxon>
        <taxon>Burkholderiaceae</taxon>
        <taxon>Cupriavidus</taxon>
    </lineage>
</organism>
<comment type="similarity">
    <text evidence="1 5">Belongs to the FliD family.</text>
</comment>
<dbReference type="Pfam" id="PF02465">
    <property type="entry name" value="FliD_N"/>
    <property type="match status" value="1"/>
</dbReference>
<evidence type="ECO:0000256" key="5">
    <source>
        <dbReference type="RuleBase" id="RU362066"/>
    </source>
</evidence>
<keyword evidence="8" id="KW-0969">Cilium</keyword>
<dbReference type="PANTHER" id="PTHR30288">
    <property type="entry name" value="FLAGELLAR CAP/ASSEMBLY PROTEIN FLID"/>
    <property type="match status" value="1"/>
</dbReference>
<evidence type="ECO:0000259" key="7">
    <source>
        <dbReference type="Pfam" id="PF07195"/>
    </source>
</evidence>
<evidence type="ECO:0000256" key="3">
    <source>
        <dbReference type="ARBA" id="ARBA00023054"/>
    </source>
</evidence>
<proteinExistence type="inferred from homology"/>
<comment type="function">
    <text evidence="5">Required for morphogenesis and for the elongation of the flagellar filament by facilitating polymerization of the flagellin monomers at the tip of growing filament. Forms a capping structure, which prevents flagellin subunits (transported through the central channel of the flagellum) from leaking out without polymerization at the distal end.</text>
</comment>
<evidence type="ECO:0000313" key="8">
    <source>
        <dbReference type="EMBL" id="CAG9168603.1"/>
    </source>
</evidence>
<feature type="domain" description="Flagellar hook-associated protein 2 N-terminal" evidence="6">
    <location>
        <begin position="10"/>
        <end position="106"/>
    </location>
</feature>
<keyword evidence="8" id="KW-0966">Cell projection</keyword>
<evidence type="ECO:0000259" key="6">
    <source>
        <dbReference type="Pfam" id="PF02465"/>
    </source>
</evidence>
<comment type="subunit">
    <text evidence="2 5">Homopentamer.</text>
</comment>
<dbReference type="EMBL" id="CAJZAH010000001">
    <property type="protein sequence ID" value="CAG9168603.1"/>
    <property type="molecule type" value="Genomic_DNA"/>
</dbReference>
<dbReference type="InterPro" id="IPR040026">
    <property type="entry name" value="FliD"/>
</dbReference>
<dbReference type="RefSeq" id="WP_224040245.1">
    <property type="nucleotide sequence ID" value="NZ_CAJZAH010000001.1"/>
</dbReference>
<name>A0ABN7Y5N5_9BURK</name>
<comment type="subcellular location">
    <subcellularLocation>
        <location evidence="5">Secreted</location>
    </subcellularLocation>
    <subcellularLocation>
        <location evidence="5">Bacterial flagellum</location>
    </subcellularLocation>
</comment>
<feature type="domain" description="Flagellar hook-associated protein 2 C-terminal" evidence="7">
    <location>
        <begin position="239"/>
        <end position="460"/>
    </location>
</feature>
<dbReference type="Pfam" id="PF07195">
    <property type="entry name" value="FliD_C"/>
    <property type="match status" value="1"/>
</dbReference>
<reference evidence="8 9" key="1">
    <citation type="submission" date="2021-08" db="EMBL/GenBank/DDBJ databases">
        <authorList>
            <person name="Peeters C."/>
        </authorList>
    </citation>
    <scope>NUCLEOTIDE SEQUENCE [LARGE SCALE GENOMIC DNA]</scope>
    <source>
        <strain evidence="8 9">LMG 21510</strain>
    </source>
</reference>
<keyword evidence="5" id="KW-0964">Secreted</keyword>
<dbReference type="Proteomes" id="UP000721236">
    <property type="component" value="Unassembled WGS sequence"/>
</dbReference>
<comment type="caution">
    <text evidence="8">The sequence shown here is derived from an EMBL/GenBank/DDBJ whole genome shotgun (WGS) entry which is preliminary data.</text>
</comment>
<dbReference type="InterPro" id="IPR010809">
    <property type="entry name" value="FliD_C"/>
</dbReference>
<keyword evidence="9" id="KW-1185">Reference proteome</keyword>